<protein>
    <submittedName>
        <fullName evidence="2">Rad52/22 family double-strand break repair protein</fullName>
    </submittedName>
</protein>
<dbReference type="EMBL" id="BK032570">
    <property type="protein sequence ID" value="DAF48612.1"/>
    <property type="molecule type" value="Genomic_DNA"/>
</dbReference>
<name>A0A8S5SC23_9CAUD</name>
<organism evidence="2">
    <name type="scientific">Siphoviridae sp. ctqBc4</name>
    <dbReference type="NCBI Taxonomy" id="2827945"/>
    <lineage>
        <taxon>Viruses</taxon>
        <taxon>Duplodnaviria</taxon>
        <taxon>Heunggongvirae</taxon>
        <taxon>Uroviricota</taxon>
        <taxon>Caudoviricetes</taxon>
    </lineage>
</organism>
<reference evidence="2" key="1">
    <citation type="journal article" date="2021" name="Proc. Natl. Acad. Sci. U.S.A.">
        <title>A Catalog of Tens of Thousands of Viruses from Human Metagenomes Reveals Hidden Associations with Chronic Diseases.</title>
        <authorList>
            <person name="Tisza M.J."/>
            <person name="Buck C.B."/>
        </authorList>
    </citation>
    <scope>NUCLEOTIDE SEQUENCE</scope>
    <source>
        <strain evidence="2">CtqBc4</strain>
    </source>
</reference>
<sequence length="271" mass="29831">MGMGMFRALMADEVEARVATCSEKGASLLLYKTSRTDMALLDETVGPERWQCRYEEVKGALNCSLGLYVEPGDGSAEWIWKQAAGSPSNMEAEKGESSDALKRAGFLWGIGRELYTAPFVWVPADRLKRLNNRNGRWQCYDRFDVAEFEVERGRIVALAIVREGTSDVVYRWHGNKAEEHTAKGRTEPQSAPQTVSGTNQPASDQQTAAIAANAKRLADVRGVGVEVVMRSVAQSKAAQRAGVREDFGMLTDAQARVVQTVLTGWLAKAER</sequence>
<evidence type="ECO:0000256" key="1">
    <source>
        <dbReference type="SAM" id="MobiDB-lite"/>
    </source>
</evidence>
<evidence type="ECO:0000313" key="2">
    <source>
        <dbReference type="EMBL" id="DAF48612.1"/>
    </source>
</evidence>
<feature type="region of interest" description="Disordered" evidence="1">
    <location>
        <begin position="179"/>
        <end position="204"/>
    </location>
</feature>
<proteinExistence type="predicted"/>
<accession>A0A8S5SC23</accession>
<feature type="compositionally biased region" description="Polar residues" evidence="1">
    <location>
        <begin position="187"/>
        <end position="204"/>
    </location>
</feature>